<dbReference type="Gene3D" id="3.10.10.10">
    <property type="entry name" value="HIV Type 1 Reverse Transcriptase, subunit A, domain 1"/>
    <property type="match status" value="1"/>
</dbReference>
<keyword evidence="3" id="KW-1185">Reference proteome</keyword>
<dbReference type="AlphaFoldDB" id="A0AAQ3SF13"/>
<dbReference type="Proteomes" id="UP001374535">
    <property type="component" value="Chromosome 1"/>
</dbReference>
<dbReference type="SUPFAM" id="SSF56672">
    <property type="entry name" value="DNA/RNA polymerases"/>
    <property type="match status" value="1"/>
</dbReference>
<evidence type="ECO:0000256" key="1">
    <source>
        <dbReference type="SAM" id="MobiDB-lite"/>
    </source>
</evidence>
<feature type="region of interest" description="Disordered" evidence="1">
    <location>
        <begin position="56"/>
        <end position="126"/>
    </location>
</feature>
<dbReference type="PANTHER" id="PTHR33067">
    <property type="entry name" value="RNA-DIRECTED DNA POLYMERASE-RELATED"/>
    <property type="match status" value="1"/>
</dbReference>
<evidence type="ECO:0000313" key="2">
    <source>
        <dbReference type="EMBL" id="WVZ25786.1"/>
    </source>
</evidence>
<name>A0AAQ3SF13_VIGMU</name>
<sequence length="590" mass="66413">MSLQDFMKTMLEQNSEIKKSIVDLTQRVENLEVKKSIKLFTQTVINPQNVSAITLRTGKQVQGSEGTQEHEDKEKEEKHINENGGPTEPSPETTTEKSRSVSSNSSSKNSSSSYSPPPPYPNRLKPRNQKMEELDQEILNTLKKVEINIPLLDVVKQIHKYAKFLKEICTNRRCFRDNEVVNLVRNVSSLIKKHIEIPRKCKDPGMFFIPCVIGNSKFDNAMLDLGASINVMPLSVFTSLFLGPLKTTGVVILLANRSPAGVLEDVLIRVDKLIFPADFYILDMKDEEGITPTTIILGRPFMMTTQTKIDVHAGTLSMEIGDEKMCFNVLESGKHPIKDPSLFCIDLSSDVVNNDSFSFADIFSTWDFSFSNMTCLILEDKRNYKTCDIEGAMSIDNTSLMSEYDVEVAEITLGSKILPSVVQPPVFELKPLPSYLKYVYLERDGKLHVIISTLLTDEQEKQLLQVIRDHREAIGWILADIPGINPSFCMYRILLEEDAKPVGQPQGRLNSQLMGVVKKRDTKLLQTGIIDHNFDSIWVGPIHEVPKKGGITMVKDEKDKLSPIRDRSGARNLVVDHLSRIEKGKVNISS</sequence>
<dbReference type="CDD" id="cd00303">
    <property type="entry name" value="retropepsin_like"/>
    <property type="match status" value="1"/>
</dbReference>
<dbReference type="PANTHER" id="PTHR33067:SF38">
    <property type="match status" value="1"/>
</dbReference>
<accession>A0AAQ3SF13</accession>
<organism evidence="2 3">
    <name type="scientific">Vigna mungo</name>
    <name type="common">Black gram</name>
    <name type="synonym">Phaseolus mungo</name>
    <dbReference type="NCBI Taxonomy" id="3915"/>
    <lineage>
        <taxon>Eukaryota</taxon>
        <taxon>Viridiplantae</taxon>
        <taxon>Streptophyta</taxon>
        <taxon>Embryophyta</taxon>
        <taxon>Tracheophyta</taxon>
        <taxon>Spermatophyta</taxon>
        <taxon>Magnoliopsida</taxon>
        <taxon>eudicotyledons</taxon>
        <taxon>Gunneridae</taxon>
        <taxon>Pentapetalae</taxon>
        <taxon>rosids</taxon>
        <taxon>fabids</taxon>
        <taxon>Fabales</taxon>
        <taxon>Fabaceae</taxon>
        <taxon>Papilionoideae</taxon>
        <taxon>50 kb inversion clade</taxon>
        <taxon>NPAAA clade</taxon>
        <taxon>indigoferoid/millettioid clade</taxon>
        <taxon>Phaseoleae</taxon>
        <taxon>Vigna</taxon>
    </lineage>
</organism>
<dbReference type="InterPro" id="IPR043502">
    <property type="entry name" value="DNA/RNA_pol_sf"/>
</dbReference>
<dbReference type="Gene3D" id="2.40.70.10">
    <property type="entry name" value="Acid Proteases"/>
    <property type="match status" value="1"/>
</dbReference>
<feature type="compositionally biased region" description="Low complexity" evidence="1">
    <location>
        <begin position="100"/>
        <end position="114"/>
    </location>
</feature>
<protein>
    <submittedName>
        <fullName evidence="2">Uncharacterized protein</fullName>
    </submittedName>
</protein>
<dbReference type="InterPro" id="IPR021109">
    <property type="entry name" value="Peptidase_aspartic_dom_sf"/>
</dbReference>
<evidence type="ECO:0000313" key="3">
    <source>
        <dbReference type="Proteomes" id="UP001374535"/>
    </source>
</evidence>
<proteinExistence type="predicted"/>
<dbReference type="EMBL" id="CP144700">
    <property type="protein sequence ID" value="WVZ25786.1"/>
    <property type="molecule type" value="Genomic_DNA"/>
</dbReference>
<feature type="compositionally biased region" description="Basic and acidic residues" evidence="1">
    <location>
        <begin position="67"/>
        <end position="81"/>
    </location>
</feature>
<gene>
    <name evidence="2" type="ORF">V8G54_004330</name>
</gene>
<feature type="compositionally biased region" description="Polar residues" evidence="1">
    <location>
        <begin position="56"/>
        <end position="66"/>
    </location>
</feature>
<reference evidence="2 3" key="1">
    <citation type="journal article" date="2023" name="Life. Sci Alliance">
        <title>Evolutionary insights into 3D genome organization and epigenetic landscape of Vigna mungo.</title>
        <authorList>
            <person name="Junaid A."/>
            <person name="Singh B."/>
            <person name="Bhatia S."/>
        </authorList>
    </citation>
    <scope>NUCLEOTIDE SEQUENCE [LARGE SCALE GENOMIC DNA]</scope>
    <source>
        <strain evidence="2">Urdbean</strain>
    </source>
</reference>